<feature type="transmembrane region" description="Helical" evidence="1">
    <location>
        <begin position="42"/>
        <end position="59"/>
    </location>
</feature>
<keyword evidence="1" id="KW-0812">Transmembrane</keyword>
<evidence type="ECO:0000256" key="1">
    <source>
        <dbReference type="SAM" id="Phobius"/>
    </source>
</evidence>
<feature type="transmembrane region" description="Helical" evidence="1">
    <location>
        <begin position="9"/>
        <end position="30"/>
    </location>
</feature>
<dbReference type="AlphaFoldDB" id="A0A822YSJ9"/>
<sequence length="74" mass="8159">MKGSRFQGCVLTLLCVVVLIPIFGFLGFIIGNTSFTEATQLGIASLLVSIAYLSFNWLMMHSHNSFVLSWSIIC</sequence>
<dbReference type="Proteomes" id="UP000607653">
    <property type="component" value="Unassembled WGS sequence"/>
</dbReference>
<organism evidence="2 3">
    <name type="scientific">Nelumbo nucifera</name>
    <name type="common">Sacred lotus</name>
    <dbReference type="NCBI Taxonomy" id="4432"/>
    <lineage>
        <taxon>Eukaryota</taxon>
        <taxon>Viridiplantae</taxon>
        <taxon>Streptophyta</taxon>
        <taxon>Embryophyta</taxon>
        <taxon>Tracheophyta</taxon>
        <taxon>Spermatophyta</taxon>
        <taxon>Magnoliopsida</taxon>
        <taxon>Proteales</taxon>
        <taxon>Nelumbonaceae</taxon>
        <taxon>Nelumbo</taxon>
    </lineage>
</organism>
<accession>A0A822YSJ9</accession>
<proteinExistence type="predicted"/>
<keyword evidence="3" id="KW-1185">Reference proteome</keyword>
<gene>
    <name evidence="2" type="ORF">HUJ06_007764</name>
</gene>
<keyword evidence="1" id="KW-1133">Transmembrane helix</keyword>
<name>A0A822YSJ9_NELNU</name>
<evidence type="ECO:0000313" key="2">
    <source>
        <dbReference type="EMBL" id="DAD37124.1"/>
    </source>
</evidence>
<evidence type="ECO:0000313" key="3">
    <source>
        <dbReference type="Proteomes" id="UP000607653"/>
    </source>
</evidence>
<protein>
    <submittedName>
        <fullName evidence="2">Uncharacterized protein</fullName>
    </submittedName>
</protein>
<comment type="caution">
    <text evidence="2">The sequence shown here is derived from an EMBL/GenBank/DDBJ whole genome shotgun (WGS) entry which is preliminary data.</text>
</comment>
<dbReference type="EMBL" id="DUZY01000004">
    <property type="protein sequence ID" value="DAD37124.1"/>
    <property type="molecule type" value="Genomic_DNA"/>
</dbReference>
<keyword evidence="1" id="KW-0472">Membrane</keyword>
<reference evidence="2 3" key="1">
    <citation type="journal article" date="2020" name="Mol. Biol. Evol.">
        <title>Distinct Expression and Methylation Patterns for Genes with Different Fates following a Single Whole-Genome Duplication in Flowering Plants.</title>
        <authorList>
            <person name="Shi T."/>
            <person name="Rahmani R.S."/>
            <person name="Gugger P.F."/>
            <person name="Wang M."/>
            <person name="Li H."/>
            <person name="Zhang Y."/>
            <person name="Li Z."/>
            <person name="Wang Q."/>
            <person name="Van de Peer Y."/>
            <person name="Marchal K."/>
            <person name="Chen J."/>
        </authorList>
    </citation>
    <scope>NUCLEOTIDE SEQUENCE [LARGE SCALE GENOMIC DNA]</scope>
    <source>
        <tissue evidence="2">Leaf</tissue>
    </source>
</reference>